<sequence length="336" mass="36635">MSYGGERAPAGLDTSRPSVARMYDYYLGGKDNFQVDRDAVDRVEKAMPGTRQVAHQNRAFLRRAVRYMARQGVRQFIDIGSGLPTAGNTHGIAQEVDPSARVAYVDNDPVVLNHGRALLAADSRTTVATADMHRPDEVLEHPEVTRLIDFGRPVGVPMIAMVHFLTLEEQPYVMGRLHDALGPGSHFTATHATTDGLPADMVAQTEAVYATTPTPIHFRPRAEIARFFDGFELAPPGLVMLNEWRPRDAATSSAVPGRQEIRVRTGTPSPQRSTSTTPITRAAPRSRNAAKRRCAVDSLTPQARTTRCHGARPSSWSATITWPSTSPSCVSSTMGP</sequence>
<feature type="compositionally biased region" description="Polar residues" evidence="1">
    <location>
        <begin position="314"/>
        <end position="336"/>
    </location>
</feature>
<keyword evidence="3" id="KW-1185">Reference proteome</keyword>
<dbReference type="EMBL" id="BSTK01000004">
    <property type="protein sequence ID" value="GLY85439.1"/>
    <property type="molecule type" value="Genomic_DNA"/>
</dbReference>
<dbReference type="Pfam" id="PF04672">
    <property type="entry name" value="Methyltransf_19"/>
    <property type="match status" value="1"/>
</dbReference>
<reference evidence="2" key="1">
    <citation type="submission" date="2023-03" db="EMBL/GenBank/DDBJ databases">
        <title>Actinoallomurus iriomotensis NBRC 103684.</title>
        <authorList>
            <person name="Ichikawa N."/>
            <person name="Sato H."/>
            <person name="Tonouchi N."/>
        </authorList>
    </citation>
    <scope>NUCLEOTIDE SEQUENCE</scope>
    <source>
        <strain evidence="2">NBRC 103684</strain>
    </source>
</reference>
<dbReference type="InterPro" id="IPR006764">
    <property type="entry name" value="SAM_dep_MeTrfase_SAV2177_type"/>
</dbReference>
<feature type="compositionally biased region" description="Low complexity" evidence="1">
    <location>
        <begin position="264"/>
        <end position="281"/>
    </location>
</feature>
<proteinExistence type="predicted"/>
<feature type="region of interest" description="Disordered" evidence="1">
    <location>
        <begin position="263"/>
        <end position="336"/>
    </location>
</feature>
<evidence type="ECO:0000313" key="2">
    <source>
        <dbReference type="EMBL" id="GLY85439.1"/>
    </source>
</evidence>
<organism evidence="2 3">
    <name type="scientific">Actinoallomurus iriomotensis</name>
    <dbReference type="NCBI Taxonomy" id="478107"/>
    <lineage>
        <taxon>Bacteria</taxon>
        <taxon>Bacillati</taxon>
        <taxon>Actinomycetota</taxon>
        <taxon>Actinomycetes</taxon>
        <taxon>Streptosporangiales</taxon>
        <taxon>Thermomonosporaceae</taxon>
        <taxon>Actinoallomurus</taxon>
    </lineage>
</organism>
<evidence type="ECO:0000256" key="1">
    <source>
        <dbReference type="SAM" id="MobiDB-lite"/>
    </source>
</evidence>
<dbReference type="Gene3D" id="3.40.50.150">
    <property type="entry name" value="Vaccinia Virus protein VP39"/>
    <property type="match status" value="1"/>
</dbReference>
<dbReference type="Proteomes" id="UP001165074">
    <property type="component" value="Unassembled WGS sequence"/>
</dbReference>
<name>A0A9W6S1L7_9ACTN</name>
<protein>
    <recommendedName>
        <fullName evidence="4">S-adenosyl methyltransferase</fullName>
    </recommendedName>
</protein>
<evidence type="ECO:0000313" key="3">
    <source>
        <dbReference type="Proteomes" id="UP001165074"/>
    </source>
</evidence>
<gene>
    <name evidence="2" type="ORF">Airi02_033680</name>
</gene>
<accession>A0A9W6S1L7</accession>
<dbReference type="AlphaFoldDB" id="A0A9W6S1L7"/>
<comment type="caution">
    <text evidence="2">The sequence shown here is derived from an EMBL/GenBank/DDBJ whole genome shotgun (WGS) entry which is preliminary data.</text>
</comment>
<dbReference type="InterPro" id="IPR029063">
    <property type="entry name" value="SAM-dependent_MTases_sf"/>
</dbReference>
<dbReference type="SUPFAM" id="SSF53335">
    <property type="entry name" value="S-adenosyl-L-methionine-dependent methyltransferases"/>
    <property type="match status" value="1"/>
</dbReference>
<evidence type="ECO:0008006" key="4">
    <source>
        <dbReference type="Google" id="ProtNLM"/>
    </source>
</evidence>